<reference evidence="2" key="1">
    <citation type="submission" date="2023-01" db="EMBL/GenBank/DDBJ databases">
        <authorList>
            <person name="Van Ghelder C."/>
            <person name="Rancurel C."/>
        </authorList>
    </citation>
    <scope>NUCLEOTIDE SEQUENCE</scope>
    <source>
        <strain evidence="2">CNCM I-4278</strain>
    </source>
</reference>
<comment type="caution">
    <text evidence="2">The sequence shown here is derived from an EMBL/GenBank/DDBJ whole genome shotgun (WGS) entry which is preliminary data.</text>
</comment>
<feature type="region of interest" description="Disordered" evidence="1">
    <location>
        <begin position="1"/>
        <end position="99"/>
    </location>
</feature>
<name>A0A9W4U9J2_9PLEO</name>
<dbReference type="EMBL" id="CAOQHR010000003">
    <property type="protein sequence ID" value="CAI6332157.1"/>
    <property type="molecule type" value="Genomic_DNA"/>
</dbReference>
<evidence type="ECO:0000256" key="1">
    <source>
        <dbReference type="SAM" id="MobiDB-lite"/>
    </source>
</evidence>
<keyword evidence="3" id="KW-1185">Reference proteome</keyword>
<evidence type="ECO:0000313" key="2">
    <source>
        <dbReference type="EMBL" id="CAI6332157.1"/>
    </source>
</evidence>
<sequence length="168" mass="17090">MSEATPISPPGPPTPSDPAANATFAHKTSTAATTTTPFIDTSTPAINAAPVELDGASISPDQMSRKAGTKESQSTDLPPSSGRERSGSVVVSPGLDEEGEIEREFLGEGNVEESAHVKQKRAAMLATRSKDPGVIVDVSNPNPTAEEVEAAKSADGASTPAIPATGEP</sequence>
<accession>A0A9W4U9J2</accession>
<proteinExistence type="predicted"/>
<gene>
    <name evidence="2" type="ORF">PDIGIT_LOCUS5187</name>
</gene>
<feature type="compositionally biased region" description="Low complexity" evidence="1">
    <location>
        <begin position="22"/>
        <end position="45"/>
    </location>
</feature>
<dbReference type="OrthoDB" id="5310629at2759"/>
<feature type="region of interest" description="Disordered" evidence="1">
    <location>
        <begin position="122"/>
        <end position="168"/>
    </location>
</feature>
<organism evidence="2 3">
    <name type="scientific">Periconia digitata</name>
    <dbReference type="NCBI Taxonomy" id="1303443"/>
    <lineage>
        <taxon>Eukaryota</taxon>
        <taxon>Fungi</taxon>
        <taxon>Dikarya</taxon>
        <taxon>Ascomycota</taxon>
        <taxon>Pezizomycotina</taxon>
        <taxon>Dothideomycetes</taxon>
        <taxon>Pleosporomycetidae</taxon>
        <taxon>Pleosporales</taxon>
        <taxon>Massarineae</taxon>
        <taxon>Periconiaceae</taxon>
        <taxon>Periconia</taxon>
    </lineage>
</organism>
<dbReference type="Proteomes" id="UP001152607">
    <property type="component" value="Unassembled WGS sequence"/>
</dbReference>
<dbReference type="AlphaFoldDB" id="A0A9W4U9J2"/>
<feature type="compositionally biased region" description="Pro residues" evidence="1">
    <location>
        <begin position="7"/>
        <end position="16"/>
    </location>
</feature>
<protein>
    <submittedName>
        <fullName evidence="2">Uncharacterized protein</fullName>
    </submittedName>
</protein>
<evidence type="ECO:0000313" key="3">
    <source>
        <dbReference type="Proteomes" id="UP001152607"/>
    </source>
</evidence>